<gene>
    <name evidence="2" type="ORF">UF66_0839</name>
</gene>
<dbReference type="Proteomes" id="UP000034455">
    <property type="component" value="Unassembled WGS sequence"/>
</dbReference>
<evidence type="ECO:0000313" key="3">
    <source>
        <dbReference type="Proteomes" id="UP000034455"/>
    </source>
</evidence>
<name>A0A0M2NZA0_STACC</name>
<evidence type="ECO:0000256" key="1">
    <source>
        <dbReference type="SAM" id="Phobius"/>
    </source>
</evidence>
<reference evidence="2 3" key="1">
    <citation type="submission" date="2015-03" db="EMBL/GenBank/DDBJ databases">
        <title>Genome Assembly of Staphylococcus cohnii subsp. cohnii strain G22B2.</title>
        <authorList>
            <person name="Nair G."/>
            <person name="Kaur G."/>
            <person name="Khatri I."/>
            <person name="Singh N.K."/>
            <person name="Sathyabama S."/>
            <person name="Maurya S.K."/>
            <person name="Subramanian S."/>
            <person name="Agrewala J.N."/>
            <person name="Mayilraj S."/>
        </authorList>
    </citation>
    <scope>NUCLEOTIDE SEQUENCE [LARGE SCALE GENOMIC DNA]</scope>
    <source>
        <strain evidence="2 3">G22B2</strain>
    </source>
</reference>
<accession>A0A0M2NZA0</accession>
<dbReference type="PATRIC" id="fig|74704.6.peg.858"/>
<comment type="caution">
    <text evidence="2">The sequence shown here is derived from an EMBL/GenBank/DDBJ whole genome shotgun (WGS) entry which is preliminary data.</text>
</comment>
<keyword evidence="1" id="KW-1133">Transmembrane helix</keyword>
<dbReference type="InterPro" id="IPR021324">
    <property type="entry name" value="DUF2929"/>
</dbReference>
<evidence type="ECO:0008006" key="4">
    <source>
        <dbReference type="Google" id="ProtNLM"/>
    </source>
</evidence>
<feature type="transmembrane region" description="Helical" evidence="1">
    <location>
        <begin position="32"/>
        <end position="53"/>
    </location>
</feature>
<protein>
    <recommendedName>
        <fullName evidence="4">DUF2929 domain-containing protein</fullName>
    </recommendedName>
</protein>
<keyword evidence="1" id="KW-0812">Transmembrane</keyword>
<organism evidence="2 3">
    <name type="scientific">Staphylococcus cohnii subsp. cohnii</name>
    <dbReference type="NCBI Taxonomy" id="74704"/>
    <lineage>
        <taxon>Bacteria</taxon>
        <taxon>Bacillati</taxon>
        <taxon>Bacillota</taxon>
        <taxon>Bacilli</taxon>
        <taxon>Bacillales</taxon>
        <taxon>Staphylococcaceae</taxon>
        <taxon>Staphylococcus</taxon>
        <taxon>Staphylococcus cohnii species complex</taxon>
    </lineage>
</organism>
<keyword evidence="1" id="KW-0472">Membrane</keyword>
<dbReference type="EMBL" id="LAKJ01000016">
    <property type="protein sequence ID" value="KKI63290.1"/>
    <property type="molecule type" value="Genomic_DNA"/>
</dbReference>
<dbReference type="AlphaFoldDB" id="A0A0M2NZA0"/>
<evidence type="ECO:0000313" key="2">
    <source>
        <dbReference type="EMBL" id="KKI63290.1"/>
    </source>
</evidence>
<proteinExistence type="predicted"/>
<sequence length="64" mass="7125">MKYLAVLFWSIVLLQMVNFVLNSLSGGGSLNLITPIIGAIVFTIIVVLFDLIIKPSKHETKEQH</sequence>
<dbReference type="RefSeq" id="WP_019469051.1">
    <property type="nucleotide sequence ID" value="NZ_LAKJ01000016.1"/>
</dbReference>
<dbReference type="Pfam" id="PF11151">
    <property type="entry name" value="DUF2929"/>
    <property type="match status" value="1"/>
</dbReference>